<gene>
    <name evidence="2" type="ORF">MENT_LOCUS13900</name>
</gene>
<evidence type="ECO:0000313" key="2">
    <source>
        <dbReference type="EMBL" id="CAD2159787.1"/>
    </source>
</evidence>
<feature type="signal peptide" evidence="1">
    <location>
        <begin position="1"/>
        <end position="22"/>
    </location>
</feature>
<organism evidence="2 3">
    <name type="scientific">Meloidogyne enterolobii</name>
    <name type="common">Root-knot nematode worm</name>
    <name type="synonym">Meloidogyne mayaguensis</name>
    <dbReference type="NCBI Taxonomy" id="390850"/>
    <lineage>
        <taxon>Eukaryota</taxon>
        <taxon>Metazoa</taxon>
        <taxon>Ecdysozoa</taxon>
        <taxon>Nematoda</taxon>
        <taxon>Chromadorea</taxon>
        <taxon>Rhabditida</taxon>
        <taxon>Tylenchina</taxon>
        <taxon>Tylenchomorpha</taxon>
        <taxon>Tylenchoidea</taxon>
        <taxon>Meloidogynidae</taxon>
        <taxon>Meloidogyninae</taxon>
        <taxon>Meloidogyne</taxon>
    </lineage>
</organism>
<feature type="chain" id="PRO_5027668441" evidence="1">
    <location>
        <begin position="23"/>
        <end position="219"/>
    </location>
</feature>
<accession>A0A6V7UJY0</accession>
<proteinExistence type="predicted"/>
<dbReference type="EMBL" id="CAJEWN010000076">
    <property type="protein sequence ID" value="CAD2159787.1"/>
    <property type="molecule type" value="Genomic_DNA"/>
</dbReference>
<sequence length="219" mass="26164">MFFPNFIYFNLLISTVIIFGNSDEPRLKFDLKFKCGAEPANGRLMIYSWTAVGEHFRVYKYKKLLDVVVNNGIFKKEVVVSFVPDSTSYALFRTNCYILNRNKECCAHDFKFEDEWIKDYKPTLSMRNPKTQQNFIDLMDLLFNAPLYEKWFKDSNDKDNYFYSTRSCVENNKNKYYCAQKESEDECVKEGFEKMEICDHPNYGWEKAEFDKEFKIIEN</sequence>
<reference evidence="2 3" key="1">
    <citation type="submission" date="2020-08" db="EMBL/GenBank/DDBJ databases">
        <authorList>
            <person name="Koutsovoulos G."/>
            <person name="Danchin GJ E."/>
        </authorList>
    </citation>
    <scope>NUCLEOTIDE SEQUENCE [LARGE SCALE GENOMIC DNA]</scope>
</reference>
<comment type="caution">
    <text evidence="2">The sequence shown here is derived from an EMBL/GenBank/DDBJ whole genome shotgun (WGS) entry which is preliminary data.</text>
</comment>
<name>A0A6V7UJY0_MELEN</name>
<evidence type="ECO:0000313" key="3">
    <source>
        <dbReference type="Proteomes" id="UP000580250"/>
    </source>
</evidence>
<evidence type="ECO:0000256" key="1">
    <source>
        <dbReference type="SAM" id="SignalP"/>
    </source>
</evidence>
<keyword evidence="1" id="KW-0732">Signal</keyword>
<protein>
    <submittedName>
        <fullName evidence="2">Uncharacterized protein</fullName>
    </submittedName>
</protein>
<dbReference type="Proteomes" id="UP000580250">
    <property type="component" value="Unassembled WGS sequence"/>
</dbReference>
<dbReference type="AlphaFoldDB" id="A0A6V7UJY0"/>